<organism evidence="10 11">
    <name type="scientific">Tilletia caries</name>
    <name type="common">wheat bunt fungus</name>
    <dbReference type="NCBI Taxonomy" id="13290"/>
    <lineage>
        <taxon>Eukaryota</taxon>
        <taxon>Fungi</taxon>
        <taxon>Dikarya</taxon>
        <taxon>Basidiomycota</taxon>
        <taxon>Ustilaginomycotina</taxon>
        <taxon>Exobasidiomycetes</taxon>
        <taxon>Tilletiales</taxon>
        <taxon>Tilletiaceae</taxon>
        <taxon>Tilletia</taxon>
    </lineage>
</organism>
<feature type="compositionally biased region" description="Basic residues" evidence="6">
    <location>
        <begin position="822"/>
        <end position="833"/>
    </location>
</feature>
<dbReference type="InterPro" id="IPR001623">
    <property type="entry name" value="DnaJ_domain"/>
</dbReference>
<evidence type="ECO:0000259" key="7">
    <source>
        <dbReference type="PROSITE" id="PS50076"/>
    </source>
</evidence>
<evidence type="ECO:0000313" key="9">
    <source>
        <dbReference type="EMBL" id="CAD6947530.1"/>
    </source>
</evidence>
<evidence type="ECO:0000313" key="11">
    <source>
        <dbReference type="Proteomes" id="UP000077671"/>
    </source>
</evidence>
<dbReference type="AlphaFoldDB" id="A0A177VEY2"/>
<evidence type="ECO:0000313" key="10">
    <source>
        <dbReference type="EMBL" id="KAE8256563.1"/>
    </source>
</evidence>
<dbReference type="Pfam" id="PF21884">
    <property type="entry name" value="ZUO1-like_ZHD"/>
    <property type="match status" value="1"/>
</dbReference>
<dbReference type="InterPro" id="IPR006840">
    <property type="entry name" value="ChaC"/>
</dbReference>
<feature type="compositionally biased region" description="Basic residues" evidence="6">
    <location>
        <begin position="483"/>
        <end position="499"/>
    </location>
</feature>
<dbReference type="FunFam" id="1.10.287.110:FF:000046">
    <property type="entry name" value="dnaJ homolog subfamily C member 21"/>
    <property type="match status" value="1"/>
</dbReference>
<reference evidence="10" key="1">
    <citation type="submission" date="2016-04" db="EMBL/GenBank/DDBJ databases">
        <authorList>
            <person name="Nguyen H.D."/>
            <person name="Kesanakurti P."/>
            <person name="Cullis J."/>
            <person name="Levesque C.A."/>
            <person name="Hambleton S."/>
        </authorList>
    </citation>
    <scope>NUCLEOTIDE SEQUENCE</scope>
    <source>
        <strain evidence="10">DAOMC 238032</strain>
    </source>
</reference>
<gene>
    <name evidence="10" type="ORF">A4X03_0g5281</name>
    <name evidence="9" type="ORF">JKIAZH3_G3233</name>
</gene>
<dbReference type="GO" id="GO:0005737">
    <property type="term" value="C:cytoplasm"/>
    <property type="evidence" value="ECO:0007669"/>
    <property type="project" value="TreeGrafter"/>
</dbReference>
<dbReference type="SUPFAM" id="SSF46565">
    <property type="entry name" value="Chaperone J-domain"/>
    <property type="match status" value="1"/>
</dbReference>
<evidence type="ECO:0000256" key="3">
    <source>
        <dbReference type="ARBA" id="ARBA00022833"/>
    </source>
</evidence>
<dbReference type="CDD" id="cd06661">
    <property type="entry name" value="GGCT_like"/>
    <property type="match status" value="1"/>
</dbReference>
<evidence type="ECO:0000256" key="4">
    <source>
        <dbReference type="ARBA" id="ARBA00023239"/>
    </source>
</evidence>
<feature type="compositionally biased region" description="Acidic residues" evidence="6">
    <location>
        <begin position="325"/>
        <end position="337"/>
    </location>
</feature>
<reference evidence="10" key="2">
    <citation type="journal article" date="2019" name="IMA Fungus">
        <title>Genome sequencing and comparison of five Tilletia species to identify candidate genes for the detection of regulated species infecting wheat.</title>
        <authorList>
            <person name="Nguyen H.D.T."/>
            <person name="Sultana T."/>
            <person name="Kesanakurti P."/>
            <person name="Hambleton S."/>
        </authorList>
    </citation>
    <scope>NUCLEOTIDE SEQUENCE</scope>
    <source>
        <strain evidence="10">DAOMC 238032</strain>
    </source>
</reference>
<dbReference type="Pfam" id="PF00226">
    <property type="entry name" value="DnaJ"/>
    <property type="match status" value="1"/>
</dbReference>
<dbReference type="GO" id="GO:0061928">
    <property type="term" value="F:glutathione specific gamma-glutamylcyclotransferase activity"/>
    <property type="evidence" value="ECO:0007669"/>
    <property type="project" value="InterPro"/>
</dbReference>
<evidence type="ECO:0000256" key="2">
    <source>
        <dbReference type="ARBA" id="ARBA00022771"/>
    </source>
</evidence>
<keyword evidence="2 5" id="KW-0863">Zinc-finger</keyword>
<feature type="region of interest" description="Disordered" evidence="6">
    <location>
        <begin position="275"/>
        <end position="382"/>
    </location>
</feature>
<keyword evidence="4" id="KW-0456">Lyase</keyword>
<feature type="compositionally biased region" description="Acidic residues" evidence="6">
    <location>
        <begin position="508"/>
        <end position="523"/>
    </location>
</feature>
<dbReference type="InterPro" id="IPR054076">
    <property type="entry name" value="ZUO1-like_ZHD"/>
</dbReference>
<feature type="compositionally biased region" description="Basic and acidic residues" evidence="6">
    <location>
        <begin position="441"/>
        <end position="451"/>
    </location>
</feature>
<dbReference type="Gene3D" id="3.30.160.60">
    <property type="entry name" value="Classic Zinc Finger"/>
    <property type="match status" value="1"/>
</dbReference>
<dbReference type="Pfam" id="PF12171">
    <property type="entry name" value="zf-C2H2_jaz"/>
    <property type="match status" value="1"/>
</dbReference>
<reference evidence="9" key="3">
    <citation type="submission" date="2020-10" db="EMBL/GenBank/DDBJ databases">
        <authorList>
            <person name="Sedaghatjoo S."/>
        </authorList>
    </citation>
    <scope>NUCLEOTIDE SEQUENCE</scope>
    <source>
        <strain evidence="9">AZH3</strain>
    </source>
</reference>
<dbReference type="PROSITE" id="PS50157">
    <property type="entry name" value="ZINC_FINGER_C2H2_2"/>
    <property type="match status" value="1"/>
</dbReference>
<evidence type="ECO:0000259" key="8">
    <source>
        <dbReference type="PROSITE" id="PS50157"/>
    </source>
</evidence>
<keyword evidence="3" id="KW-0862">Zinc</keyword>
<dbReference type="Proteomes" id="UP000077671">
    <property type="component" value="Unassembled WGS sequence"/>
</dbReference>
<dbReference type="CDD" id="cd06257">
    <property type="entry name" value="DnaJ"/>
    <property type="match status" value="1"/>
</dbReference>
<dbReference type="Proteomes" id="UP000836402">
    <property type="component" value="Unassembled WGS sequence"/>
</dbReference>
<feature type="domain" description="J" evidence="7">
    <location>
        <begin position="22"/>
        <end position="88"/>
    </location>
</feature>
<dbReference type="Gene3D" id="3.10.490.10">
    <property type="entry name" value="Gamma-glutamyl cyclotransferase-like"/>
    <property type="match status" value="1"/>
</dbReference>
<feature type="compositionally biased region" description="Basic and acidic residues" evidence="6">
    <location>
        <begin position="352"/>
        <end position="363"/>
    </location>
</feature>
<dbReference type="EMBL" id="CAJHJG010005101">
    <property type="protein sequence ID" value="CAD6947530.1"/>
    <property type="molecule type" value="Genomic_DNA"/>
</dbReference>
<dbReference type="Gene3D" id="1.10.287.110">
    <property type="entry name" value="DnaJ domain"/>
    <property type="match status" value="1"/>
</dbReference>
<dbReference type="EMBL" id="LWDD02000819">
    <property type="protein sequence ID" value="KAE8256563.1"/>
    <property type="molecule type" value="Genomic_DNA"/>
</dbReference>
<feature type="region of interest" description="Disordered" evidence="6">
    <location>
        <begin position="791"/>
        <end position="833"/>
    </location>
</feature>
<dbReference type="SMART" id="SM00451">
    <property type="entry name" value="ZnF_U1"/>
    <property type="match status" value="1"/>
</dbReference>
<evidence type="ECO:0000313" key="12">
    <source>
        <dbReference type="Proteomes" id="UP000836402"/>
    </source>
</evidence>
<dbReference type="InterPro" id="IPR022755">
    <property type="entry name" value="Znf_C2H2_jaz"/>
</dbReference>
<feature type="compositionally biased region" description="Basic and acidic residues" evidence="6">
    <location>
        <begin position="791"/>
        <end position="807"/>
    </location>
</feature>
<sequence>MGAAQSGAGGQGGSDSATAARDYYAVLGVEQTATGDEIRKAYRKLALRHHPDKNPDNVEEAQQQFLQVQAAYDVLNDDQERAWYDNHRDDILNGTLDEDVDDATFDEYRSGKATPAAPSQTGPGLTVRHLVRFVAAASTLETTGPKSDESGFFGTYRRLFERLAEEEKAAMQAKDIDVDMDLFPSFGYSHTPYAVAKGAEATVHQVPVKEFYKVWSNFVSEKSFTWMDQYQTNQAPDRNVKRLMEKENKRIREQARKEYNETVRALVAHIRKRDPRLKAHQDVQSDVATAQRVRREAEAKEKAAEQKRAADAYIAQDWQRTETYNDSEFDSDEDDDPNAERHSAEGAESGEGADRDDQDKAEADETNDGVDEEDEGADGIELDEFECFACDKVFQTEGGLRNHEQSKKHKQKVEKLRREMLEEEELLDLGTQATPAATKALQDDDHEHDETSSAAPPDNTAEDDVDAAALGSDPEPALLGSSKKAKKAKKKNNKKKSKKNVNPGVPQDSDEEGEGGDLEDDSVLAEMMQRNMRLRKSPKNRGPEEEEEEEARPDAGTKVVKDSATLASEFVPPEGSFDVFGYGSLIFKPPPHVLHSIPGFVSGFSRRFAQSSNDHRGTPQRPGRVVTLVTASDWRKYSSAVSSSEGNGAQEEEEVPPEGDIVWGVSYTIDPAHAVEVREYLNHREKNGYSAQQVDVFALGADGQHVRVRQGCLLYVGLPDNEAFVGPEPMDRLAERIVSCSGPSGPNHEYVLKLAEAVRGLPDSRDTYLFLLEKKVLALLVRDGKMDAGQEVKGARKKVQADNRELADVMDESISSTGTSAKGKKKKKQSKVR</sequence>
<dbReference type="InterPro" id="IPR036236">
    <property type="entry name" value="Znf_C2H2_sf"/>
</dbReference>
<name>A0A177VEY2_9BASI</name>
<dbReference type="InterPro" id="IPR036869">
    <property type="entry name" value="J_dom_sf"/>
</dbReference>
<dbReference type="PROSITE" id="PS00028">
    <property type="entry name" value="ZINC_FINGER_C2H2_1"/>
    <property type="match status" value="1"/>
</dbReference>
<dbReference type="InterPro" id="IPR051964">
    <property type="entry name" value="Chaperone_stress_response"/>
</dbReference>
<accession>A0A177VEY2</accession>
<dbReference type="InterPro" id="IPR013087">
    <property type="entry name" value="Znf_C2H2_type"/>
</dbReference>
<dbReference type="PROSITE" id="PS50076">
    <property type="entry name" value="DNAJ_2"/>
    <property type="match status" value="1"/>
</dbReference>
<dbReference type="SMART" id="SM00271">
    <property type="entry name" value="DnaJ"/>
    <property type="match status" value="1"/>
</dbReference>
<dbReference type="PANTHER" id="PTHR44029:SF1">
    <property type="entry name" value="DNAJ HOMOLOG SUBFAMILY C MEMBER 21"/>
    <property type="match status" value="1"/>
</dbReference>
<keyword evidence="1" id="KW-0479">Metal-binding</keyword>
<feature type="compositionally biased region" description="Acidic residues" evidence="6">
    <location>
        <begin position="364"/>
        <end position="382"/>
    </location>
</feature>
<dbReference type="GO" id="GO:0003676">
    <property type="term" value="F:nucleic acid binding"/>
    <property type="evidence" value="ECO:0007669"/>
    <property type="project" value="InterPro"/>
</dbReference>
<evidence type="ECO:0000256" key="6">
    <source>
        <dbReference type="SAM" id="MobiDB-lite"/>
    </source>
</evidence>
<keyword evidence="12" id="KW-1185">Reference proteome</keyword>
<evidence type="ECO:0000256" key="1">
    <source>
        <dbReference type="ARBA" id="ARBA00022723"/>
    </source>
</evidence>
<dbReference type="Pfam" id="PF04752">
    <property type="entry name" value="ChaC"/>
    <property type="match status" value="1"/>
</dbReference>
<protein>
    <recommendedName>
        <fullName evidence="13">Glutathione-specific gamma-glutamylcyclotransferase</fullName>
    </recommendedName>
</protein>
<comment type="caution">
    <text evidence="10">The sequence shown here is derived from an EMBL/GenBank/DDBJ whole genome shotgun (WGS) entry which is preliminary data.</text>
</comment>
<evidence type="ECO:0000256" key="5">
    <source>
        <dbReference type="PROSITE-ProRule" id="PRU00042"/>
    </source>
</evidence>
<feature type="compositionally biased region" description="Basic and acidic residues" evidence="6">
    <location>
        <begin position="293"/>
        <end position="310"/>
    </location>
</feature>
<dbReference type="InterPro" id="IPR013024">
    <property type="entry name" value="GGCT-like"/>
</dbReference>
<feature type="domain" description="C2H2-type" evidence="8">
    <location>
        <begin position="385"/>
        <end position="414"/>
    </location>
</feature>
<dbReference type="SUPFAM" id="SSF57667">
    <property type="entry name" value="beta-beta-alpha zinc fingers"/>
    <property type="match status" value="1"/>
</dbReference>
<dbReference type="GO" id="GO:0008270">
    <property type="term" value="F:zinc ion binding"/>
    <property type="evidence" value="ECO:0007669"/>
    <property type="project" value="UniProtKB-KW"/>
</dbReference>
<dbReference type="PRINTS" id="PR00625">
    <property type="entry name" value="JDOMAIN"/>
</dbReference>
<dbReference type="PANTHER" id="PTHR44029">
    <property type="entry name" value="DNAJ HOMOLOG SUBFAMILY C MEMBER 21"/>
    <property type="match status" value="1"/>
</dbReference>
<feature type="region of interest" description="Disordered" evidence="6">
    <location>
        <begin position="423"/>
        <end position="559"/>
    </location>
</feature>
<evidence type="ECO:0008006" key="13">
    <source>
        <dbReference type="Google" id="ProtNLM"/>
    </source>
</evidence>
<dbReference type="GO" id="GO:0006751">
    <property type="term" value="P:glutathione catabolic process"/>
    <property type="evidence" value="ECO:0007669"/>
    <property type="project" value="InterPro"/>
</dbReference>
<dbReference type="InterPro" id="IPR003604">
    <property type="entry name" value="Matrin/U1-like-C_Znf_C2H2"/>
</dbReference>
<feature type="region of interest" description="Disordered" evidence="6">
    <location>
        <begin position="397"/>
        <end position="416"/>
    </location>
</feature>
<proteinExistence type="predicted"/>